<proteinExistence type="predicted"/>
<dbReference type="SUPFAM" id="SSF53850">
    <property type="entry name" value="Periplasmic binding protein-like II"/>
    <property type="match status" value="1"/>
</dbReference>
<dbReference type="PANTHER" id="PTHR35936">
    <property type="entry name" value="MEMBRANE-BOUND LYTIC MUREIN TRANSGLYCOSYLASE F"/>
    <property type="match status" value="1"/>
</dbReference>
<dbReference type="AlphaFoldDB" id="A0A1I4A884"/>
<feature type="chain" id="PRO_5011612766" evidence="2">
    <location>
        <begin position="32"/>
        <end position="280"/>
    </location>
</feature>
<evidence type="ECO:0000256" key="1">
    <source>
        <dbReference type="ARBA" id="ARBA00022729"/>
    </source>
</evidence>
<evidence type="ECO:0000256" key="2">
    <source>
        <dbReference type="SAM" id="SignalP"/>
    </source>
</evidence>
<evidence type="ECO:0000259" key="3">
    <source>
        <dbReference type="SMART" id="SM00062"/>
    </source>
</evidence>
<keyword evidence="1 2" id="KW-0732">Signal</keyword>
<accession>A0A1I4A884</accession>
<feature type="domain" description="Solute-binding protein family 3/N-terminal" evidence="3">
    <location>
        <begin position="42"/>
        <end position="268"/>
    </location>
</feature>
<dbReference type="Pfam" id="PF00497">
    <property type="entry name" value="SBP_bac_3"/>
    <property type="match status" value="1"/>
</dbReference>
<sequence>MTAFTPTRRQAGLTAAAALFAPMLAPRFAHANNLEKARRAGELMIATELHFAPFDFTEGGRQVGMNSELFAEVGRALNLRIRFQDLPWPGVLPGLEAGRFDLVAGPATITRARMERYRFTAPIADATVALLKRANDSSIQKPEDINGKIVGSAQATAQLTQLQNFIAANNLNVQIREYQSFSETYADLAAGRIVAVANSLPNIAYVAQQRRNVFAVVNPPFGAKVYFGYLGRKDADTAPLLDAIDGVIDAMRTDGRLAALQTKWFGQSFEVPARVVEANA</sequence>
<organism evidence="4 5">
    <name type="scientific">Falsiroseomonas stagni DSM 19981</name>
    <dbReference type="NCBI Taxonomy" id="1123062"/>
    <lineage>
        <taxon>Bacteria</taxon>
        <taxon>Pseudomonadati</taxon>
        <taxon>Pseudomonadota</taxon>
        <taxon>Alphaproteobacteria</taxon>
        <taxon>Acetobacterales</taxon>
        <taxon>Roseomonadaceae</taxon>
        <taxon>Falsiroseomonas</taxon>
    </lineage>
</organism>
<dbReference type="Proteomes" id="UP000199473">
    <property type="component" value="Unassembled WGS sequence"/>
</dbReference>
<dbReference type="Gene3D" id="3.40.190.10">
    <property type="entry name" value="Periplasmic binding protein-like II"/>
    <property type="match status" value="2"/>
</dbReference>
<dbReference type="EMBL" id="FOSQ01000003">
    <property type="protein sequence ID" value="SFK52016.1"/>
    <property type="molecule type" value="Genomic_DNA"/>
</dbReference>
<evidence type="ECO:0000313" key="4">
    <source>
        <dbReference type="EMBL" id="SFK52016.1"/>
    </source>
</evidence>
<keyword evidence="5" id="KW-1185">Reference proteome</keyword>
<dbReference type="PANTHER" id="PTHR35936:SF17">
    <property type="entry name" value="ARGININE-BINDING EXTRACELLULAR PROTEIN ARTP"/>
    <property type="match status" value="1"/>
</dbReference>
<feature type="signal peptide" evidence="2">
    <location>
        <begin position="1"/>
        <end position="31"/>
    </location>
</feature>
<dbReference type="InterPro" id="IPR001638">
    <property type="entry name" value="Solute-binding_3/MltF_N"/>
</dbReference>
<name>A0A1I4A884_9PROT</name>
<gene>
    <name evidence="4" type="ORF">SAMN02745775_103182</name>
</gene>
<dbReference type="STRING" id="1123062.SAMN02745775_103182"/>
<dbReference type="SMART" id="SM00062">
    <property type="entry name" value="PBPb"/>
    <property type="match status" value="1"/>
</dbReference>
<dbReference type="RefSeq" id="WP_245762032.1">
    <property type="nucleotide sequence ID" value="NZ_FOSQ01000003.1"/>
</dbReference>
<evidence type="ECO:0000313" key="5">
    <source>
        <dbReference type="Proteomes" id="UP000199473"/>
    </source>
</evidence>
<reference evidence="4 5" key="1">
    <citation type="submission" date="2016-10" db="EMBL/GenBank/DDBJ databases">
        <authorList>
            <person name="de Groot N.N."/>
        </authorList>
    </citation>
    <scope>NUCLEOTIDE SEQUENCE [LARGE SCALE GENOMIC DNA]</scope>
    <source>
        <strain evidence="4 5">DSM 19981</strain>
    </source>
</reference>
<protein>
    <submittedName>
        <fullName evidence="4">Polar amino acid transport system substrate-binding protein</fullName>
    </submittedName>
</protein>